<protein>
    <submittedName>
        <fullName evidence="1">Uncharacterized protein</fullName>
    </submittedName>
</protein>
<dbReference type="Gene3D" id="1.20.120.330">
    <property type="entry name" value="Nucleotidyltransferases domain 2"/>
    <property type="match status" value="1"/>
</dbReference>
<dbReference type="AlphaFoldDB" id="A0A0W0U0A9"/>
<evidence type="ECO:0000313" key="3">
    <source>
        <dbReference type="Proteomes" id="UP000054698"/>
    </source>
</evidence>
<evidence type="ECO:0000313" key="4">
    <source>
        <dbReference type="Proteomes" id="UP000251942"/>
    </source>
</evidence>
<dbReference type="Proteomes" id="UP000054698">
    <property type="component" value="Unassembled WGS sequence"/>
</dbReference>
<proteinExistence type="predicted"/>
<dbReference type="EMBL" id="UASS01000010">
    <property type="protein sequence ID" value="SPX60523.1"/>
    <property type="molecule type" value="Genomic_DNA"/>
</dbReference>
<organism evidence="1 3">
    <name type="scientific">Legionella feeleii</name>
    <dbReference type="NCBI Taxonomy" id="453"/>
    <lineage>
        <taxon>Bacteria</taxon>
        <taxon>Pseudomonadati</taxon>
        <taxon>Pseudomonadota</taxon>
        <taxon>Gammaproteobacteria</taxon>
        <taxon>Legionellales</taxon>
        <taxon>Legionellaceae</taxon>
        <taxon>Legionella</taxon>
    </lineage>
</organism>
<dbReference type="EMBL" id="LNYB01000032">
    <property type="protein sequence ID" value="KTD01217.1"/>
    <property type="molecule type" value="Genomic_DNA"/>
</dbReference>
<name>A0A0W0U0A9_9GAMM</name>
<evidence type="ECO:0000313" key="1">
    <source>
        <dbReference type="EMBL" id="KTD01217.1"/>
    </source>
</evidence>
<accession>A0A0W0U0A9</accession>
<sequence>MGIVPNNNNNFSHKTVINFLNDQKYTAPTGVPTPATRTYFQIAGLLRQLKDSRVDADYYLNKTISHQNCVDAINTAQDILDQLNKI</sequence>
<gene>
    <name evidence="1" type="ORF">Lfee_1156</name>
    <name evidence="2" type="ORF">NCTC12022_01254</name>
</gene>
<reference evidence="1 3" key="1">
    <citation type="submission" date="2015-11" db="EMBL/GenBank/DDBJ databases">
        <title>Genomic analysis of 38 Legionella species identifies large and diverse effector repertoires.</title>
        <authorList>
            <person name="Burstein D."/>
            <person name="Amaro F."/>
            <person name="Zusman T."/>
            <person name="Lifshitz Z."/>
            <person name="Cohen O."/>
            <person name="Gilbert J.A."/>
            <person name="Pupko T."/>
            <person name="Shuman H.A."/>
            <person name="Segal G."/>
        </authorList>
    </citation>
    <scope>NUCLEOTIDE SEQUENCE [LARGE SCALE GENOMIC DNA]</scope>
    <source>
        <strain evidence="1 3">WO-44C</strain>
    </source>
</reference>
<reference evidence="2 4" key="2">
    <citation type="submission" date="2018-06" db="EMBL/GenBank/DDBJ databases">
        <authorList>
            <consortium name="Pathogen Informatics"/>
            <person name="Doyle S."/>
        </authorList>
    </citation>
    <scope>NUCLEOTIDE SEQUENCE [LARGE SCALE GENOMIC DNA]</scope>
    <source>
        <strain evidence="2 4">NCTC12022</strain>
    </source>
</reference>
<dbReference type="RefSeq" id="WP_058444811.1">
    <property type="nucleotide sequence ID" value="NZ_CAAAHT010000027.1"/>
</dbReference>
<dbReference type="PATRIC" id="fig|453.4.peg.1244"/>
<keyword evidence="3" id="KW-1185">Reference proteome</keyword>
<evidence type="ECO:0000313" key="2">
    <source>
        <dbReference type="EMBL" id="SPX60523.1"/>
    </source>
</evidence>
<dbReference type="Proteomes" id="UP000251942">
    <property type="component" value="Unassembled WGS sequence"/>
</dbReference>